<evidence type="ECO:0000256" key="2">
    <source>
        <dbReference type="ARBA" id="ARBA00008335"/>
    </source>
</evidence>
<dbReference type="OrthoDB" id="5296287at2759"/>
<feature type="transmembrane region" description="Helical" evidence="7">
    <location>
        <begin position="230"/>
        <end position="257"/>
    </location>
</feature>
<dbReference type="EMBL" id="JOWA01000100">
    <property type="protein sequence ID" value="KEZ42268.1"/>
    <property type="molecule type" value="Genomic_DNA"/>
</dbReference>
<protein>
    <recommendedName>
        <fullName evidence="10">Major facilitator superfamily (MFS) profile domain-containing protein</fullName>
    </recommendedName>
</protein>
<proteinExistence type="inferred from homology"/>
<feature type="transmembrane region" description="Helical" evidence="7">
    <location>
        <begin position="194"/>
        <end position="218"/>
    </location>
</feature>
<evidence type="ECO:0000256" key="1">
    <source>
        <dbReference type="ARBA" id="ARBA00004141"/>
    </source>
</evidence>
<reference evidence="8 9" key="1">
    <citation type="journal article" date="2014" name="Genome Announc.">
        <title>Draft genome sequence of the pathogenic fungus Scedosporium apiospermum.</title>
        <authorList>
            <person name="Vandeputte P."/>
            <person name="Ghamrawi S."/>
            <person name="Rechenmann M."/>
            <person name="Iltis A."/>
            <person name="Giraud S."/>
            <person name="Fleury M."/>
            <person name="Thornton C."/>
            <person name="Delhaes L."/>
            <person name="Meyer W."/>
            <person name="Papon N."/>
            <person name="Bouchara J.P."/>
        </authorList>
    </citation>
    <scope>NUCLEOTIDE SEQUENCE [LARGE SCALE GENOMIC DNA]</scope>
    <source>
        <strain evidence="8 9">IHEM 14462</strain>
    </source>
</reference>
<dbReference type="GeneID" id="27725199"/>
<dbReference type="AlphaFoldDB" id="A0A084G4K6"/>
<dbReference type="HOGENOM" id="CLU_008455_1_2_1"/>
<dbReference type="SUPFAM" id="SSF103473">
    <property type="entry name" value="MFS general substrate transporter"/>
    <property type="match status" value="1"/>
</dbReference>
<feature type="transmembrane region" description="Helical" evidence="7">
    <location>
        <begin position="302"/>
        <end position="322"/>
    </location>
</feature>
<comment type="caution">
    <text evidence="8">The sequence shown here is derived from an EMBL/GenBank/DDBJ whole genome shotgun (WGS) entry which is preliminary data.</text>
</comment>
<dbReference type="InterPro" id="IPR011701">
    <property type="entry name" value="MFS"/>
</dbReference>
<evidence type="ECO:0000313" key="8">
    <source>
        <dbReference type="EMBL" id="KEZ42268.1"/>
    </source>
</evidence>
<evidence type="ECO:0000256" key="7">
    <source>
        <dbReference type="SAM" id="Phobius"/>
    </source>
</evidence>
<gene>
    <name evidence="8" type="ORF">SAPIO_CDS6127</name>
</gene>
<dbReference type="GO" id="GO:0022857">
    <property type="term" value="F:transmembrane transporter activity"/>
    <property type="evidence" value="ECO:0007669"/>
    <property type="project" value="InterPro"/>
</dbReference>
<evidence type="ECO:0000256" key="6">
    <source>
        <dbReference type="SAM" id="MobiDB-lite"/>
    </source>
</evidence>
<dbReference type="VEuPathDB" id="FungiDB:SAPIO_CDS6127"/>
<dbReference type="Pfam" id="PF07690">
    <property type="entry name" value="MFS_1"/>
    <property type="match status" value="1"/>
</dbReference>
<evidence type="ECO:0008006" key="10">
    <source>
        <dbReference type="Google" id="ProtNLM"/>
    </source>
</evidence>
<name>A0A084G4K6_PSEDA</name>
<dbReference type="OMA" id="AEANIHW"/>
<keyword evidence="4 7" id="KW-1133">Transmembrane helix</keyword>
<keyword evidence="3 7" id="KW-0812">Transmembrane</keyword>
<evidence type="ECO:0000256" key="5">
    <source>
        <dbReference type="ARBA" id="ARBA00023136"/>
    </source>
</evidence>
<feature type="transmembrane region" description="Helical" evidence="7">
    <location>
        <begin position="277"/>
        <end position="296"/>
    </location>
</feature>
<evidence type="ECO:0000256" key="3">
    <source>
        <dbReference type="ARBA" id="ARBA00022692"/>
    </source>
</evidence>
<feature type="region of interest" description="Disordered" evidence="6">
    <location>
        <begin position="1"/>
        <end position="23"/>
    </location>
</feature>
<dbReference type="InterPro" id="IPR036259">
    <property type="entry name" value="MFS_trans_sf"/>
</dbReference>
<dbReference type="Gene3D" id="1.20.1250.20">
    <property type="entry name" value="MFS general substrate transporter like domains"/>
    <property type="match status" value="1"/>
</dbReference>
<feature type="transmembrane region" description="Helical" evidence="7">
    <location>
        <begin position="127"/>
        <end position="147"/>
    </location>
</feature>
<feature type="transmembrane region" description="Helical" evidence="7">
    <location>
        <begin position="105"/>
        <end position="121"/>
    </location>
</feature>
<evidence type="ECO:0000256" key="4">
    <source>
        <dbReference type="ARBA" id="ARBA00022989"/>
    </source>
</evidence>
<feature type="transmembrane region" description="Helical" evidence="7">
    <location>
        <begin position="342"/>
        <end position="364"/>
    </location>
</feature>
<dbReference type="Gene3D" id="1.20.1720.10">
    <property type="entry name" value="Multidrug resistance protein D"/>
    <property type="match status" value="1"/>
</dbReference>
<dbReference type="PANTHER" id="PTHR23502:SF68">
    <property type="entry name" value="MULTIDRUG TRANSPORTER, PUTATIVE (AFU_ORTHOLOGUE AFUA_3G01120)-RELATED"/>
    <property type="match status" value="1"/>
</dbReference>
<organism evidence="8 9">
    <name type="scientific">Pseudallescheria apiosperma</name>
    <name type="common">Scedosporium apiospermum</name>
    <dbReference type="NCBI Taxonomy" id="563466"/>
    <lineage>
        <taxon>Eukaryota</taxon>
        <taxon>Fungi</taxon>
        <taxon>Dikarya</taxon>
        <taxon>Ascomycota</taxon>
        <taxon>Pezizomycotina</taxon>
        <taxon>Sordariomycetes</taxon>
        <taxon>Hypocreomycetidae</taxon>
        <taxon>Microascales</taxon>
        <taxon>Microascaceae</taxon>
        <taxon>Scedosporium</taxon>
    </lineage>
</organism>
<feature type="transmembrane region" description="Helical" evidence="7">
    <location>
        <begin position="79"/>
        <end position="98"/>
    </location>
</feature>
<dbReference type="RefSeq" id="XP_016642067.1">
    <property type="nucleotide sequence ID" value="XM_016788310.1"/>
</dbReference>
<comment type="subcellular location">
    <subcellularLocation>
        <location evidence="1">Membrane</location>
        <topology evidence="1">Multi-pass membrane protein</topology>
    </subcellularLocation>
</comment>
<evidence type="ECO:0000313" key="9">
    <source>
        <dbReference type="Proteomes" id="UP000028545"/>
    </source>
</evidence>
<dbReference type="PANTHER" id="PTHR23502">
    <property type="entry name" value="MAJOR FACILITATOR SUPERFAMILY"/>
    <property type="match status" value="1"/>
</dbReference>
<accession>A0A084G4K6</accession>
<keyword evidence="5 7" id="KW-0472">Membrane</keyword>
<comment type="similarity">
    <text evidence="2">Belongs to the major facilitator superfamily.</text>
</comment>
<feature type="transmembrane region" description="Helical" evidence="7">
    <location>
        <begin position="38"/>
        <end position="59"/>
    </location>
</feature>
<sequence length="405" mass="44151">MGVKRGDDSLAESQSGVVDWDGPQDPEHPFNWPQKQRAIHIGLVTFINFVLNLAATLFAPAAQNLAVDFSVTDSTVLSLTVSIYLLGFAVGPLVVAPLSEVYGRLWVYHIVGPIIGGFVADNLGWRWTLWIVCIVSGISTTLCFLFMKETYAPVLLAAKARRLQKEPGNVSESTEFTKPTTLLLRAFVRPTKMLFLSPVVFGLSLFNAMVFGLIYLLFTTFPSVWRAQYGFSAGISGLCYLGLGVGMILAIGVFGALSDRLLEAKRKNGEAQPEHRLPLMIWTSPFLPAGLFWYGWAAEANIHWMVPIVGTSLIGFGGYFIVMPSQLYLVDAFGAQGAASALAALSVLRFIFGCFLPLAGPALYNDLGLGWGNSVLGFIAVAFIPVPIAFYKCGGFLRERFQVKL</sequence>
<dbReference type="Proteomes" id="UP000028545">
    <property type="component" value="Unassembled WGS sequence"/>
</dbReference>
<dbReference type="GO" id="GO:0016020">
    <property type="term" value="C:membrane"/>
    <property type="evidence" value="ECO:0007669"/>
    <property type="project" value="UniProtKB-SubCell"/>
</dbReference>
<keyword evidence="9" id="KW-1185">Reference proteome</keyword>
<dbReference type="KEGG" id="sapo:SAPIO_CDS6127"/>
<feature type="transmembrane region" description="Helical" evidence="7">
    <location>
        <begin position="370"/>
        <end position="391"/>
    </location>
</feature>